<dbReference type="STRING" id="1454373.ACMU_14475"/>
<comment type="caution">
    <text evidence="2">The sequence shown here is derived from an EMBL/GenBank/DDBJ whole genome shotgun (WGS) entry which is preliminary data.</text>
</comment>
<reference evidence="2 3" key="1">
    <citation type="submission" date="2014-03" db="EMBL/GenBank/DDBJ databases">
        <title>Draft Genome Sequence of Actibacterium mucosum KCTC 23349, a Marine Alphaproteobacterium with Complex Ionic Requirements Isolated from Mediterranean Seawater at Malvarrosa Beach, Valencia, Spain.</title>
        <authorList>
            <person name="Arahal D.R."/>
            <person name="Shao Z."/>
            <person name="Lai Q."/>
            <person name="Pujalte M.J."/>
        </authorList>
    </citation>
    <scope>NUCLEOTIDE SEQUENCE [LARGE SCALE GENOMIC DNA]</scope>
    <source>
        <strain evidence="2 3">KCTC 23349</strain>
    </source>
</reference>
<dbReference type="Pfam" id="PF13302">
    <property type="entry name" value="Acetyltransf_3"/>
    <property type="match status" value="1"/>
</dbReference>
<proteinExistence type="predicted"/>
<dbReference type="EMBL" id="JFKE01000005">
    <property type="protein sequence ID" value="KAJ54961.1"/>
    <property type="molecule type" value="Genomic_DNA"/>
</dbReference>
<keyword evidence="3" id="KW-1185">Reference proteome</keyword>
<dbReference type="Gene3D" id="3.40.630.30">
    <property type="match status" value="1"/>
</dbReference>
<evidence type="ECO:0000313" key="3">
    <source>
        <dbReference type="Proteomes" id="UP000026249"/>
    </source>
</evidence>
<dbReference type="SUPFAM" id="SSF55729">
    <property type="entry name" value="Acyl-CoA N-acyltransferases (Nat)"/>
    <property type="match status" value="1"/>
</dbReference>
<dbReference type="InterPro" id="IPR051531">
    <property type="entry name" value="N-acetyltransferase"/>
</dbReference>
<evidence type="ECO:0000259" key="1">
    <source>
        <dbReference type="PROSITE" id="PS51186"/>
    </source>
</evidence>
<feature type="domain" description="N-acetyltransferase" evidence="1">
    <location>
        <begin position="17"/>
        <end position="151"/>
    </location>
</feature>
<dbReference type="GO" id="GO:0016747">
    <property type="term" value="F:acyltransferase activity, transferring groups other than amino-acyl groups"/>
    <property type="evidence" value="ECO:0007669"/>
    <property type="project" value="InterPro"/>
</dbReference>
<name>A0A037ZJI3_9RHOB</name>
<gene>
    <name evidence="2" type="ORF">ACMU_14475</name>
</gene>
<dbReference type="Proteomes" id="UP000026249">
    <property type="component" value="Unassembled WGS sequence"/>
</dbReference>
<sequence>MGMFEMWRQPLVQQFSGAADDEFQNEIPMPAKTHHDSDRLIGFWLKALKDGWGFRWAIIKNDGDNFVGHIGFNSLLECSEIAFHMNPDFWGNGFMYEAAAAAIAWRRDNGATAIEAYIEPENARSIALALRLGMNDTSTLVDNARRYQMSI</sequence>
<accession>A0A037ZJI3</accession>
<dbReference type="PROSITE" id="PS51186">
    <property type="entry name" value="GNAT"/>
    <property type="match status" value="1"/>
</dbReference>
<protein>
    <recommendedName>
        <fullName evidence="1">N-acetyltransferase domain-containing protein</fullName>
    </recommendedName>
</protein>
<evidence type="ECO:0000313" key="2">
    <source>
        <dbReference type="EMBL" id="KAJ54961.1"/>
    </source>
</evidence>
<organism evidence="2 3">
    <name type="scientific">Actibacterium mucosum KCTC 23349</name>
    <dbReference type="NCBI Taxonomy" id="1454373"/>
    <lineage>
        <taxon>Bacteria</taxon>
        <taxon>Pseudomonadati</taxon>
        <taxon>Pseudomonadota</taxon>
        <taxon>Alphaproteobacteria</taxon>
        <taxon>Rhodobacterales</taxon>
        <taxon>Roseobacteraceae</taxon>
        <taxon>Actibacterium</taxon>
    </lineage>
</organism>
<dbReference type="AlphaFoldDB" id="A0A037ZJI3"/>
<dbReference type="InterPro" id="IPR000182">
    <property type="entry name" value="GNAT_dom"/>
</dbReference>
<dbReference type="PANTHER" id="PTHR43792">
    <property type="entry name" value="GNAT FAMILY, PUTATIVE (AFU_ORTHOLOGUE AFUA_3G00765)-RELATED-RELATED"/>
    <property type="match status" value="1"/>
</dbReference>
<dbReference type="InterPro" id="IPR016181">
    <property type="entry name" value="Acyl_CoA_acyltransferase"/>
</dbReference>